<dbReference type="InterPro" id="IPR058533">
    <property type="entry name" value="Cation_efflux_TM"/>
</dbReference>
<evidence type="ECO:0000313" key="8">
    <source>
        <dbReference type="EMBL" id="KAL2055447.1"/>
    </source>
</evidence>
<evidence type="ECO:0000256" key="1">
    <source>
        <dbReference type="ARBA" id="ARBA00004141"/>
    </source>
</evidence>
<evidence type="ECO:0000259" key="7">
    <source>
        <dbReference type="Pfam" id="PF01545"/>
    </source>
</evidence>
<evidence type="ECO:0000256" key="3">
    <source>
        <dbReference type="ARBA" id="ARBA00022692"/>
    </source>
</evidence>
<feature type="region of interest" description="Disordered" evidence="6">
    <location>
        <begin position="87"/>
        <end position="112"/>
    </location>
</feature>
<dbReference type="PANTHER" id="PTHR43840:SF15">
    <property type="entry name" value="MITOCHONDRIAL METAL TRANSPORTER 1-RELATED"/>
    <property type="match status" value="1"/>
</dbReference>
<accession>A0ABR4BC69</accession>
<dbReference type="SUPFAM" id="SSF161111">
    <property type="entry name" value="Cation efflux protein transmembrane domain-like"/>
    <property type="match status" value="1"/>
</dbReference>
<evidence type="ECO:0000256" key="5">
    <source>
        <dbReference type="ARBA" id="ARBA00023136"/>
    </source>
</evidence>
<dbReference type="InterPro" id="IPR027469">
    <property type="entry name" value="Cation_efflux_TMD_sf"/>
</dbReference>
<feature type="compositionally biased region" description="Basic residues" evidence="6">
    <location>
        <begin position="94"/>
        <end position="107"/>
    </location>
</feature>
<evidence type="ECO:0000256" key="2">
    <source>
        <dbReference type="ARBA" id="ARBA00022448"/>
    </source>
</evidence>
<dbReference type="InterPro" id="IPR050291">
    <property type="entry name" value="CDF_Transporter"/>
</dbReference>
<evidence type="ECO:0000256" key="6">
    <source>
        <dbReference type="SAM" id="MobiDB-lite"/>
    </source>
</evidence>
<comment type="subcellular location">
    <subcellularLocation>
        <location evidence="1">Membrane</location>
        <topology evidence="1">Multi-pass membrane protein</topology>
    </subcellularLocation>
</comment>
<organism evidence="8 9">
    <name type="scientific">Lepraria finkii</name>
    <dbReference type="NCBI Taxonomy" id="1340010"/>
    <lineage>
        <taxon>Eukaryota</taxon>
        <taxon>Fungi</taxon>
        <taxon>Dikarya</taxon>
        <taxon>Ascomycota</taxon>
        <taxon>Pezizomycotina</taxon>
        <taxon>Lecanoromycetes</taxon>
        <taxon>OSLEUM clade</taxon>
        <taxon>Lecanoromycetidae</taxon>
        <taxon>Lecanorales</taxon>
        <taxon>Lecanorineae</taxon>
        <taxon>Stereocaulaceae</taxon>
        <taxon>Lepraria</taxon>
    </lineage>
</organism>
<keyword evidence="5" id="KW-0472">Membrane</keyword>
<feature type="region of interest" description="Disordered" evidence="6">
    <location>
        <begin position="455"/>
        <end position="501"/>
    </location>
</feature>
<dbReference type="Gene3D" id="1.20.1510.10">
    <property type="entry name" value="Cation efflux protein transmembrane domain"/>
    <property type="match status" value="1"/>
</dbReference>
<dbReference type="PANTHER" id="PTHR43840">
    <property type="entry name" value="MITOCHONDRIAL METAL TRANSPORTER 1-RELATED"/>
    <property type="match status" value="1"/>
</dbReference>
<name>A0ABR4BC69_9LECA</name>
<feature type="compositionally biased region" description="Basic and acidic residues" evidence="6">
    <location>
        <begin position="477"/>
        <end position="501"/>
    </location>
</feature>
<dbReference type="Proteomes" id="UP001590951">
    <property type="component" value="Unassembled WGS sequence"/>
</dbReference>
<evidence type="ECO:0000256" key="4">
    <source>
        <dbReference type="ARBA" id="ARBA00022989"/>
    </source>
</evidence>
<evidence type="ECO:0000313" key="9">
    <source>
        <dbReference type="Proteomes" id="UP001590951"/>
    </source>
</evidence>
<dbReference type="EMBL" id="JBHFEH010000011">
    <property type="protein sequence ID" value="KAL2055447.1"/>
    <property type="molecule type" value="Genomic_DNA"/>
</dbReference>
<dbReference type="Pfam" id="PF01545">
    <property type="entry name" value="Cation_efflux"/>
    <property type="match status" value="1"/>
</dbReference>
<keyword evidence="4" id="KW-1133">Transmembrane helix</keyword>
<protein>
    <recommendedName>
        <fullName evidence="7">Cation efflux protein transmembrane domain-containing protein</fullName>
    </recommendedName>
</protein>
<keyword evidence="2" id="KW-0813">Transport</keyword>
<comment type="caution">
    <text evidence="8">The sequence shown here is derived from an EMBL/GenBank/DDBJ whole genome shotgun (WGS) entry which is preliminary data.</text>
</comment>
<reference evidence="8 9" key="1">
    <citation type="submission" date="2024-09" db="EMBL/GenBank/DDBJ databases">
        <title>Rethinking Asexuality: The Enigmatic Case of Functional Sexual Genes in Lepraria (Stereocaulaceae).</title>
        <authorList>
            <person name="Doellman M."/>
            <person name="Sun Y."/>
            <person name="Barcenas-Pena A."/>
            <person name="Lumbsch H.T."/>
            <person name="Grewe F."/>
        </authorList>
    </citation>
    <scope>NUCLEOTIDE SEQUENCE [LARGE SCALE GENOMIC DNA]</scope>
    <source>
        <strain evidence="8 9">Grewe 0041</strain>
    </source>
</reference>
<sequence length="501" mass="54188">MTPLLPRGGLQFVQVRLRFSGSTSSSFGQLGPQSYPCTRTVSAPWRYVHCNLFLLNCNSGKISATTYHTSSSSIASRNDLRRQSVPSMTSFTQARHHGGHSHAHHHHDNTYLTSTNKKDAGVRITRIGLFVNFFMAVGKGLGGYFLNSQSLVADAFHSLTDLVSDFLTLATVSWSLKPPTARFPGGYGKIESLGSLGVSSLLLAGGIGLGWHSAEILYSQVFLDVAVAAAEHGHGHDHSHGGGIFGHSHSHNPADMGIPNVHAAWIAGGSIIVKEYLYRATMKIAKERKSSVLASNAVHHRIDSLTSIVALVAILGSHVLTNVSWLDPVGGLIVSTMVIRAGYRNTGSALLELADVGVAEDIKDSVRKSATKALSEDSFASGRVTGAEVQVQDVQGVKAGQKYLMNLELAVPSDWTVKQTRLVEDAVRERVGAKVRGVRRVGVRFVAKSEDTPDFTDEFIGADVSPRSSPEPEEEKDAGHDYHHEHSHDKSTSNDDIRRRH</sequence>
<keyword evidence="3" id="KW-0812">Transmembrane</keyword>
<gene>
    <name evidence="8" type="ORF">ABVK25_004255</name>
</gene>
<keyword evidence="9" id="KW-1185">Reference proteome</keyword>
<proteinExistence type="predicted"/>
<feature type="domain" description="Cation efflux protein transmembrane" evidence="7">
    <location>
        <begin position="127"/>
        <end position="353"/>
    </location>
</feature>